<evidence type="ECO:0000256" key="8">
    <source>
        <dbReference type="SAM" id="Coils"/>
    </source>
</evidence>
<dbReference type="SUPFAM" id="SSF56954">
    <property type="entry name" value="Outer membrane efflux proteins (OEP)"/>
    <property type="match status" value="1"/>
</dbReference>
<evidence type="ECO:0000256" key="9">
    <source>
        <dbReference type="SAM" id="SignalP"/>
    </source>
</evidence>
<name>A0AB35BXX6_9GAMM</name>
<dbReference type="Gene3D" id="1.20.1600.10">
    <property type="entry name" value="Outer membrane efflux proteins (OEP)"/>
    <property type="match status" value="1"/>
</dbReference>
<evidence type="ECO:0000256" key="5">
    <source>
        <dbReference type="ARBA" id="ARBA00022692"/>
    </source>
</evidence>
<dbReference type="RefSeq" id="WP_213404014.1">
    <property type="nucleotide sequence ID" value="NZ_JAGIBT010000005.1"/>
</dbReference>
<dbReference type="EMBL" id="JAGIBU010000004">
    <property type="protein sequence ID" value="MBS7824833.1"/>
    <property type="molecule type" value="Genomic_DNA"/>
</dbReference>
<gene>
    <name evidence="10" type="ORF">J7561_06390</name>
</gene>
<accession>A0AB35BXX6</accession>
<evidence type="ECO:0000313" key="10">
    <source>
        <dbReference type="EMBL" id="MBS7824833.1"/>
    </source>
</evidence>
<keyword evidence="3" id="KW-0813">Transport</keyword>
<evidence type="ECO:0000256" key="7">
    <source>
        <dbReference type="ARBA" id="ARBA00023237"/>
    </source>
</evidence>
<dbReference type="GO" id="GO:0009279">
    <property type="term" value="C:cell outer membrane"/>
    <property type="evidence" value="ECO:0007669"/>
    <property type="project" value="UniProtKB-SubCell"/>
</dbReference>
<feature type="signal peptide" evidence="9">
    <location>
        <begin position="1"/>
        <end position="26"/>
    </location>
</feature>
<evidence type="ECO:0000256" key="4">
    <source>
        <dbReference type="ARBA" id="ARBA00022452"/>
    </source>
</evidence>
<dbReference type="InterPro" id="IPR003423">
    <property type="entry name" value="OMP_efflux"/>
</dbReference>
<evidence type="ECO:0000256" key="1">
    <source>
        <dbReference type="ARBA" id="ARBA00004442"/>
    </source>
</evidence>
<keyword evidence="7" id="KW-0998">Cell outer membrane</keyword>
<dbReference type="PROSITE" id="PS51257">
    <property type="entry name" value="PROKAR_LIPOPROTEIN"/>
    <property type="match status" value="1"/>
</dbReference>
<evidence type="ECO:0000256" key="2">
    <source>
        <dbReference type="ARBA" id="ARBA00007613"/>
    </source>
</evidence>
<sequence length="464" mass="51459">MHIKKGFKYQRNMVTLLCGLAVASCAVNDGHQTHTWDPVEDDPNYVLKAQASEQPLKQIHGALSLQRAAEEILKYHPRVAQAKGNENSEQERINIAKAGYYPQISGGLGTQYNNNRSRNDRYGKDYIQNLNLEVNQVLYDFGKTSSAVKSAEYGYLGAKAYTNMTNEELVHAASLAVISTERYQKMINLAKEQVARVKDLGGLVEQRYEKGASNLSDVYQARSRLDDVQSEELDTVSQYQSTLRTLGIITGQREITGAQVGALPATLSLACSTAPDWKKVPAYAVAELEAEQALADLERARANELPTIALRGNASHPLNAKPRYGSRTDATVGLNVTVPVYQGGSLSASKRAAQGQAESAAARKANVQLEIGQKMTEAQVRLENLKQRANLLSRRVENLKNTKELYKQQYLELGTRSLLDLLNSEQEYHQARMEVVNNQLDIVQTQVDCAFYQGKLIDLLKIEP</sequence>
<comment type="subcellular location">
    <subcellularLocation>
        <location evidence="1">Cell outer membrane</location>
    </subcellularLocation>
</comment>
<keyword evidence="5" id="KW-0812">Transmembrane</keyword>
<dbReference type="AlphaFoldDB" id="A0AB35BXX6"/>
<dbReference type="Proteomes" id="UP000680020">
    <property type="component" value="Unassembled WGS sequence"/>
</dbReference>
<comment type="caution">
    <text evidence="10">The sequence shown here is derived from an EMBL/GenBank/DDBJ whole genome shotgun (WGS) entry which is preliminary data.</text>
</comment>
<reference evidence="10" key="1">
    <citation type="submission" date="2021-03" db="EMBL/GenBank/DDBJ databases">
        <title>Identification and antibiotic profiling of Wohlfahrtiimonas chitiniclastica, an underestimated human pathogen.</title>
        <authorList>
            <person name="Kopf A."/>
            <person name="Bunk B."/>
            <person name="Coldewey S."/>
            <person name="Gunzer F."/>
            <person name="Riedel T."/>
            <person name="Schroettner P."/>
        </authorList>
    </citation>
    <scope>NUCLEOTIDE SEQUENCE</scope>
    <source>
        <strain evidence="10">DSM 100917</strain>
    </source>
</reference>
<evidence type="ECO:0000256" key="6">
    <source>
        <dbReference type="ARBA" id="ARBA00023136"/>
    </source>
</evidence>
<feature type="coiled-coil region" evidence="8">
    <location>
        <begin position="375"/>
        <end position="416"/>
    </location>
</feature>
<dbReference type="PANTHER" id="PTHR30026:SF22">
    <property type="entry name" value="OUTER MEMBRANE EFFLUX PROTEIN"/>
    <property type="match status" value="1"/>
</dbReference>
<evidence type="ECO:0000313" key="11">
    <source>
        <dbReference type="Proteomes" id="UP000680020"/>
    </source>
</evidence>
<dbReference type="GO" id="GO:1990281">
    <property type="term" value="C:efflux pump complex"/>
    <property type="evidence" value="ECO:0007669"/>
    <property type="project" value="TreeGrafter"/>
</dbReference>
<dbReference type="GO" id="GO:0015562">
    <property type="term" value="F:efflux transmembrane transporter activity"/>
    <property type="evidence" value="ECO:0007669"/>
    <property type="project" value="InterPro"/>
</dbReference>
<keyword evidence="8" id="KW-0175">Coiled coil</keyword>
<dbReference type="PANTHER" id="PTHR30026">
    <property type="entry name" value="OUTER MEMBRANE PROTEIN TOLC"/>
    <property type="match status" value="1"/>
</dbReference>
<evidence type="ECO:0000256" key="3">
    <source>
        <dbReference type="ARBA" id="ARBA00022448"/>
    </source>
</evidence>
<organism evidence="10 11">
    <name type="scientific">Wohlfahrtiimonas chitiniclastica</name>
    <dbReference type="NCBI Taxonomy" id="400946"/>
    <lineage>
        <taxon>Bacteria</taxon>
        <taxon>Pseudomonadati</taxon>
        <taxon>Pseudomonadota</taxon>
        <taxon>Gammaproteobacteria</taxon>
        <taxon>Cardiobacteriales</taxon>
        <taxon>Ignatzschineriaceae</taxon>
        <taxon>Wohlfahrtiimonas</taxon>
    </lineage>
</organism>
<dbReference type="InterPro" id="IPR051906">
    <property type="entry name" value="TolC-like"/>
</dbReference>
<keyword evidence="6" id="KW-0472">Membrane</keyword>
<feature type="chain" id="PRO_5044279312" evidence="9">
    <location>
        <begin position="27"/>
        <end position="464"/>
    </location>
</feature>
<protein>
    <submittedName>
        <fullName evidence="10">TolC family protein</fullName>
    </submittedName>
</protein>
<dbReference type="GO" id="GO:0015288">
    <property type="term" value="F:porin activity"/>
    <property type="evidence" value="ECO:0007669"/>
    <property type="project" value="TreeGrafter"/>
</dbReference>
<comment type="similarity">
    <text evidence="2">Belongs to the outer membrane factor (OMF) (TC 1.B.17) family.</text>
</comment>
<dbReference type="Pfam" id="PF02321">
    <property type="entry name" value="OEP"/>
    <property type="match status" value="2"/>
</dbReference>
<keyword evidence="9" id="KW-0732">Signal</keyword>
<keyword evidence="4" id="KW-1134">Transmembrane beta strand</keyword>
<proteinExistence type="inferred from homology"/>